<feature type="region of interest" description="Disordered" evidence="5">
    <location>
        <begin position="1"/>
        <end position="66"/>
    </location>
</feature>
<dbReference type="InterPro" id="IPR038765">
    <property type="entry name" value="Papain-like_cys_pep_sf"/>
</dbReference>
<gene>
    <name evidence="7" type="ORF">GSY69_03360</name>
</gene>
<evidence type="ECO:0000256" key="2">
    <source>
        <dbReference type="ARBA" id="ARBA00022670"/>
    </source>
</evidence>
<dbReference type="AlphaFoldDB" id="A0A6N9H5G6"/>
<evidence type="ECO:0000256" key="5">
    <source>
        <dbReference type="SAM" id="MobiDB-lite"/>
    </source>
</evidence>
<keyword evidence="2" id="KW-0645">Protease</keyword>
<dbReference type="Proteomes" id="UP000469215">
    <property type="component" value="Unassembled WGS sequence"/>
</dbReference>
<protein>
    <recommendedName>
        <fullName evidence="6">NlpC/P60 domain-containing protein</fullName>
    </recommendedName>
</protein>
<evidence type="ECO:0000313" key="8">
    <source>
        <dbReference type="Proteomes" id="UP000469215"/>
    </source>
</evidence>
<keyword evidence="4" id="KW-0788">Thiol protease</keyword>
<comment type="caution">
    <text evidence="7">The sequence shown here is derived from an EMBL/GenBank/DDBJ whole genome shotgun (WGS) entry which is preliminary data.</text>
</comment>
<keyword evidence="3" id="KW-0378">Hydrolase</keyword>
<dbReference type="InterPro" id="IPR000064">
    <property type="entry name" value="NLP_P60_dom"/>
</dbReference>
<dbReference type="PANTHER" id="PTHR47053">
    <property type="entry name" value="MUREIN DD-ENDOPEPTIDASE MEPH-RELATED"/>
    <property type="match status" value="1"/>
</dbReference>
<feature type="region of interest" description="Disordered" evidence="5">
    <location>
        <begin position="183"/>
        <end position="227"/>
    </location>
</feature>
<name>A0A6N9H5G6_9MICO</name>
<dbReference type="GO" id="GO:0008234">
    <property type="term" value="F:cysteine-type peptidase activity"/>
    <property type="evidence" value="ECO:0007669"/>
    <property type="project" value="UniProtKB-KW"/>
</dbReference>
<comment type="similarity">
    <text evidence="1">Belongs to the peptidase C40 family.</text>
</comment>
<evidence type="ECO:0000313" key="7">
    <source>
        <dbReference type="EMBL" id="MYM19036.1"/>
    </source>
</evidence>
<feature type="compositionally biased region" description="Basic residues" evidence="5">
    <location>
        <begin position="193"/>
        <end position="220"/>
    </location>
</feature>
<dbReference type="PANTHER" id="PTHR47053:SF1">
    <property type="entry name" value="MUREIN DD-ENDOPEPTIDASE MEPH-RELATED"/>
    <property type="match status" value="1"/>
</dbReference>
<proteinExistence type="inferred from homology"/>
<sequence length="338" mass="36511">MHASKNSNAPATGRQIAGRYRRPALVAIPQRAPLALPSRHAADTSPRRAPTPRRKPAQPPAARTQDVRHVRVETFPRSPNIGPGLGVYPTSRSREDHARVKLIQNRNVCVILGERFVMSAQDSRSPGAVRPFDHSDRAPFLSQPCAQRSKGKYMKFRSASAAALIAAVVASGGTLTATSASAVSLGGSSSHSSSHHKKSSPKKHSSKKKASKKKSSKKKSSAAAKRAAIVKTARKNLHVKYRYGGTTRKGWDCSGFTRYVYGKNGIKLPHSSSGQKSKGHRVSAKNAKAGDLIWSPGHVAIKSNKKGKMFDAGGHRTNTTERSYAWMVAQGARFIRLT</sequence>
<dbReference type="Pfam" id="PF00877">
    <property type="entry name" value="NLPC_P60"/>
    <property type="match status" value="1"/>
</dbReference>
<evidence type="ECO:0000259" key="6">
    <source>
        <dbReference type="PROSITE" id="PS51935"/>
    </source>
</evidence>
<dbReference type="SUPFAM" id="SSF54001">
    <property type="entry name" value="Cysteine proteinases"/>
    <property type="match status" value="1"/>
</dbReference>
<dbReference type="Gene3D" id="3.90.1720.10">
    <property type="entry name" value="endopeptidase domain like (from Nostoc punctiforme)"/>
    <property type="match status" value="1"/>
</dbReference>
<keyword evidence="8" id="KW-1185">Reference proteome</keyword>
<dbReference type="EMBL" id="WWEQ01000008">
    <property type="protein sequence ID" value="MYM19036.1"/>
    <property type="molecule type" value="Genomic_DNA"/>
</dbReference>
<feature type="compositionally biased region" description="Polar residues" evidence="5">
    <location>
        <begin position="1"/>
        <end position="10"/>
    </location>
</feature>
<feature type="domain" description="NlpC/P60" evidence="6">
    <location>
        <begin position="223"/>
        <end position="338"/>
    </location>
</feature>
<dbReference type="GO" id="GO:0006508">
    <property type="term" value="P:proteolysis"/>
    <property type="evidence" value="ECO:0007669"/>
    <property type="project" value="UniProtKB-KW"/>
</dbReference>
<reference evidence="7 8" key="1">
    <citation type="submission" date="2020-01" db="EMBL/GenBank/DDBJ databases">
        <authorList>
            <person name="Deng T."/>
        </authorList>
    </citation>
    <scope>NUCLEOTIDE SEQUENCE [LARGE SCALE GENOMIC DNA]</scope>
    <source>
        <strain evidence="7 8">5221</strain>
    </source>
</reference>
<evidence type="ECO:0000256" key="4">
    <source>
        <dbReference type="ARBA" id="ARBA00022807"/>
    </source>
</evidence>
<dbReference type="InterPro" id="IPR051202">
    <property type="entry name" value="Peptidase_C40"/>
</dbReference>
<dbReference type="PROSITE" id="PS51935">
    <property type="entry name" value="NLPC_P60"/>
    <property type="match status" value="1"/>
</dbReference>
<evidence type="ECO:0000256" key="3">
    <source>
        <dbReference type="ARBA" id="ARBA00022801"/>
    </source>
</evidence>
<feature type="compositionally biased region" description="Low complexity" evidence="5">
    <location>
        <begin position="183"/>
        <end position="192"/>
    </location>
</feature>
<evidence type="ECO:0000256" key="1">
    <source>
        <dbReference type="ARBA" id="ARBA00007074"/>
    </source>
</evidence>
<organism evidence="7 8">
    <name type="scientific">Brevibacterium rongguiense</name>
    <dbReference type="NCBI Taxonomy" id="2695267"/>
    <lineage>
        <taxon>Bacteria</taxon>
        <taxon>Bacillati</taxon>
        <taxon>Actinomycetota</taxon>
        <taxon>Actinomycetes</taxon>
        <taxon>Micrococcales</taxon>
        <taxon>Brevibacteriaceae</taxon>
        <taxon>Brevibacterium</taxon>
    </lineage>
</organism>
<accession>A0A6N9H5G6</accession>